<organism evidence="2 3">
    <name type="scientific">Pseudomonas nitroreducens</name>
    <dbReference type="NCBI Taxonomy" id="46680"/>
    <lineage>
        <taxon>Bacteria</taxon>
        <taxon>Pseudomonadati</taxon>
        <taxon>Pseudomonadota</taxon>
        <taxon>Gammaproteobacteria</taxon>
        <taxon>Pseudomonadales</taxon>
        <taxon>Pseudomonadaceae</taxon>
        <taxon>Pseudomonas</taxon>
    </lineage>
</organism>
<feature type="transmembrane region" description="Helical" evidence="1">
    <location>
        <begin position="6"/>
        <end position="23"/>
    </location>
</feature>
<reference evidence="2 3" key="1">
    <citation type="submission" date="2020-02" db="EMBL/GenBank/DDBJ databases">
        <title>Integrative conjugative elements (ICEs) and plasmids drive adaptation of Pseudomonas nitroreducens strain HBP1 to wastewater environment.</title>
        <authorList>
            <person name="Sentchilo V."/>
            <person name="Carraro N."/>
            <person name="Bertelli C."/>
            <person name="van der Meer J.R."/>
        </authorList>
    </citation>
    <scope>NUCLEOTIDE SEQUENCE [LARGE SCALE GENOMIC DNA]</scope>
    <source>
        <strain evidence="2 3">HBP1</strain>
    </source>
</reference>
<evidence type="ECO:0000313" key="3">
    <source>
        <dbReference type="Proteomes" id="UP000501063"/>
    </source>
</evidence>
<evidence type="ECO:0000256" key="1">
    <source>
        <dbReference type="SAM" id="Phobius"/>
    </source>
</evidence>
<gene>
    <name evidence="2" type="ORF">G5B91_24375</name>
</gene>
<protein>
    <submittedName>
        <fullName evidence="2">Uncharacterized protein</fullName>
    </submittedName>
</protein>
<keyword evidence="1" id="KW-0812">Transmembrane</keyword>
<feature type="transmembrane region" description="Helical" evidence="1">
    <location>
        <begin position="129"/>
        <end position="149"/>
    </location>
</feature>
<keyword evidence="1" id="KW-0472">Membrane</keyword>
<evidence type="ECO:0000313" key="2">
    <source>
        <dbReference type="EMBL" id="QIE89230.1"/>
    </source>
</evidence>
<name>A0A6G6J2D9_PSENT</name>
<sequence length="441" mass="48330">MSYFYLFFAPYFFFLYSAAYNIFQSLEGMGLASSFTLDVSAGAAMVSAWDVGGAVSVVWAVLFLLCAFVVFPLLLATCYVLGRRKGVLICMAVIIIPGVLSALSLLPVISGLPRGYYIGGAGSLGSAFGFIPIAIIGVVVGWCLVILIYDSFRLSDRFRHAYDHVWFMAAILTGVFFVADSGTSQDYEKHNYEVDSVRGASSYLLGQVKSLRAHCIATGDLQSLSCRWASNVQQKLNDYSALAVGNFVLDGPRVSADIYSVGFKGLSDGEIVQMRKEIDDYNLALCPVVRLSESVTRHSSPSDVCQIIPPPYCRAFPDAPDGLVDRYIIGRPVAIASECVVPTLVALRNSLERQSAVIAADKSSKHYRWLFFVALSIALGGKVANSTTRMIDMDRRPNEDRRRILDVLRFLAGLASKLVRLLLNLSRGLIRSVRTLWSRAA</sequence>
<feature type="transmembrane region" description="Helical" evidence="1">
    <location>
        <begin position="57"/>
        <end position="81"/>
    </location>
</feature>
<accession>A0A6G6J2D9</accession>
<dbReference type="KEGG" id="pnt:G5B91_24375"/>
<dbReference type="RefSeq" id="WP_128082498.1">
    <property type="nucleotide sequence ID" value="NZ_CP049140.1"/>
</dbReference>
<feature type="transmembrane region" description="Helical" evidence="1">
    <location>
        <begin position="161"/>
        <end position="179"/>
    </location>
</feature>
<proteinExistence type="predicted"/>
<dbReference type="Proteomes" id="UP000501063">
    <property type="component" value="Chromosome"/>
</dbReference>
<feature type="transmembrane region" description="Helical" evidence="1">
    <location>
        <begin position="88"/>
        <end position="109"/>
    </location>
</feature>
<dbReference type="AlphaFoldDB" id="A0A6G6J2D9"/>
<dbReference type="EMBL" id="CP049140">
    <property type="protein sequence ID" value="QIE89230.1"/>
    <property type="molecule type" value="Genomic_DNA"/>
</dbReference>
<keyword evidence="1" id="KW-1133">Transmembrane helix</keyword>